<evidence type="ECO:0000259" key="3">
    <source>
        <dbReference type="PROSITE" id="PS51320"/>
    </source>
</evidence>
<dbReference type="PANTHER" id="PTHR33077:SF152">
    <property type="entry name" value="PROTEIN TIFY"/>
    <property type="match status" value="1"/>
</dbReference>
<dbReference type="InterPro" id="IPR018467">
    <property type="entry name" value="CCT_CS"/>
</dbReference>
<feature type="domain" description="Tify" evidence="3">
    <location>
        <begin position="110"/>
        <end position="145"/>
    </location>
</feature>
<proteinExistence type="inferred from homology"/>
<keyword evidence="4" id="KW-1185">Reference proteome</keyword>
<evidence type="ECO:0000313" key="4">
    <source>
        <dbReference type="Proteomes" id="UP000694930"/>
    </source>
</evidence>
<reference evidence="5" key="2">
    <citation type="submission" date="2025-08" db="UniProtKB">
        <authorList>
            <consortium name="RefSeq"/>
        </authorList>
    </citation>
    <scope>IDENTIFICATION</scope>
</reference>
<name>A0ABM1V1X4_SOLPN</name>
<comment type="subcellular location">
    <subcellularLocation>
        <location evidence="2">Nucleus</location>
    </subcellularLocation>
</comment>
<dbReference type="Pfam" id="PF06200">
    <property type="entry name" value="tify"/>
    <property type="match status" value="1"/>
</dbReference>
<sequence length="222" mass="25865">MCHLDRIPLEFANRCTSESIEFYFSLNLLKSAREIEEEVNSMAGYDFLHVGIYDETHRTFRDQLAHDLYNKYVQKGNNSIVVQRRMSNLELAILPQLGHDDTKDPVSQRVTSESEQLTIFYAGTVHVYDNISVQKAESIMNLASENCNAKEIKPTQKSQVPHHVYKFQAELPIARRKSLKRFFEKRHNRITSKQPYASPECDHHQSENWNDTKKINVTHAQK</sequence>
<dbReference type="Proteomes" id="UP000694930">
    <property type="component" value="Chromosome 1"/>
</dbReference>
<comment type="domain">
    <text evidence="2">The jas domain is required for interaction with COI1.</text>
</comment>
<gene>
    <name evidence="5" type="primary">LOC107008141</name>
</gene>
<keyword evidence="2" id="KW-0539">Nucleus</keyword>
<dbReference type="InterPro" id="IPR040390">
    <property type="entry name" value="TIFY/JAZ"/>
</dbReference>
<dbReference type="PROSITE" id="PS51320">
    <property type="entry name" value="TIFY"/>
    <property type="match status" value="1"/>
</dbReference>
<organism evidence="4 5">
    <name type="scientific">Solanum pennellii</name>
    <name type="common">Tomato</name>
    <name type="synonym">Lycopersicon pennellii</name>
    <dbReference type="NCBI Taxonomy" id="28526"/>
    <lineage>
        <taxon>Eukaryota</taxon>
        <taxon>Viridiplantae</taxon>
        <taxon>Streptophyta</taxon>
        <taxon>Embryophyta</taxon>
        <taxon>Tracheophyta</taxon>
        <taxon>Spermatophyta</taxon>
        <taxon>Magnoliopsida</taxon>
        <taxon>eudicotyledons</taxon>
        <taxon>Gunneridae</taxon>
        <taxon>Pentapetalae</taxon>
        <taxon>asterids</taxon>
        <taxon>lamiids</taxon>
        <taxon>Solanales</taxon>
        <taxon>Solanaceae</taxon>
        <taxon>Solanoideae</taxon>
        <taxon>Solaneae</taxon>
        <taxon>Solanum</taxon>
        <taxon>Solanum subgen. Lycopersicon</taxon>
    </lineage>
</organism>
<dbReference type="PANTHER" id="PTHR33077">
    <property type="entry name" value="PROTEIN TIFY 4A-RELATED-RELATED"/>
    <property type="match status" value="1"/>
</dbReference>
<evidence type="ECO:0000256" key="1">
    <source>
        <dbReference type="ARBA" id="ARBA00008614"/>
    </source>
</evidence>
<dbReference type="RefSeq" id="XP_027769742.1">
    <property type="nucleotide sequence ID" value="XM_027913941.1"/>
</dbReference>
<dbReference type="GeneID" id="107008141"/>
<comment type="function">
    <text evidence="2">Repressor of jasmonate responses.</text>
</comment>
<dbReference type="InterPro" id="IPR010399">
    <property type="entry name" value="Tify_dom"/>
</dbReference>
<dbReference type="SMART" id="SM00979">
    <property type="entry name" value="TIFY"/>
    <property type="match status" value="1"/>
</dbReference>
<dbReference type="Pfam" id="PF09425">
    <property type="entry name" value="Jas_motif"/>
    <property type="match status" value="1"/>
</dbReference>
<accession>A0ABM1V1X4</accession>
<evidence type="ECO:0000256" key="2">
    <source>
        <dbReference type="RuleBase" id="RU369065"/>
    </source>
</evidence>
<comment type="similarity">
    <text evidence="1 2">Belongs to the TIFY/JAZ family.</text>
</comment>
<evidence type="ECO:0000313" key="5">
    <source>
        <dbReference type="RefSeq" id="XP_027769742.1"/>
    </source>
</evidence>
<reference evidence="4" key="1">
    <citation type="journal article" date="2014" name="Nat. Genet.">
        <title>The genome of the stress-tolerant wild tomato species Solanum pennellii.</title>
        <authorList>
            <person name="Bolger A."/>
            <person name="Scossa F."/>
            <person name="Bolger M.E."/>
            <person name="Lanz C."/>
            <person name="Maumus F."/>
            <person name="Tohge T."/>
            <person name="Quesneville H."/>
            <person name="Alseekh S."/>
            <person name="Sorensen I."/>
            <person name="Lichtenstein G."/>
            <person name="Fich E.A."/>
            <person name="Conte M."/>
            <person name="Keller H."/>
            <person name="Schneeberger K."/>
            <person name="Schwacke R."/>
            <person name="Ofner I."/>
            <person name="Vrebalov J."/>
            <person name="Xu Y."/>
            <person name="Osorio S."/>
            <person name="Aflitos S.A."/>
            <person name="Schijlen E."/>
            <person name="Jimenez-Gomez J.M."/>
            <person name="Ryngajllo M."/>
            <person name="Kimura S."/>
            <person name="Kumar R."/>
            <person name="Koenig D."/>
            <person name="Headland L.R."/>
            <person name="Maloof J.N."/>
            <person name="Sinha N."/>
            <person name="van Ham R.C."/>
            <person name="Lankhorst R.K."/>
            <person name="Mao L."/>
            <person name="Vogel A."/>
            <person name="Arsova B."/>
            <person name="Panstruga R."/>
            <person name="Fei Z."/>
            <person name="Rose J.K."/>
            <person name="Zamir D."/>
            <person name="Carrari F."/>
            <person name="Giovannoni J.J."/>
            <person name="Weigel D."/>
            <person name="Usadel B."/>
            <person name="Fernie A.R."/>
        </authorList>
    </citation>
    <scope>NUCLEOTIDE SEQUENCE [LARGE SCALE GENOMIC DNA]</scope>
    <source>
        <strain evidence="4">cv. LA0716</strain>
    </source>
</reference>
<protein>
    <recommendedName>
        <fullName evidence="2">Protein TIFY</fullName>
    </recommendedName>
    <alternativeName>
        <fullName evidence="2">Jasmonate ZIM domain-containing protein</fullName>
    </alternativeName>
</protein>
<keyword evidence="2" id="KW-1184">Jasmonic acid signaling pathway</keyword>